<dbReference type="GO" id="GO:0050667">
    <property type="term" value="P:homocysteine metabolic process"/>
    <property type="evidence" value="ECO:0007669"/>
    <property type="project" value="TreeGrafter"/>
</dbReference>
<dbReference type="GO" id="GO:0046872">
    <property type="term" value="F:metal ion binding"/>
    <property type="evidence" value="ECO:0007669"/>
    <property type="project" value="UniProtKB-KW"/>
</dbReference>
<dbReference type="GO" id="GO:0046653">
    <property type="term" value="P:tetrahydrofolate metabolic process"/>
    <property type="evidence" value="ECO:0007669"/>
    <property type="project" value="TreeGrafter"/>
</dbReference>
<dbReference type="PANTHER" id="PTHR45833:SF1">
    <property type="entry name" value="METHIONINE SYNTHASE"/>
    <property type="match status" value="1"/>
</dbReference>
<evidence type="ECO:0000313" key="8">
    <source>
        <dbReference type="EMBL" id="GHD62559.1"/>
    </source>
</evidence>
<dbReference type="InterPro" id="IPR003726">
    <property type="entry name" value="HCY_dom"/>
</dbReference>
<keyword evidence="6" id="KW-0170">Cobalt</keyword>
<dbReference type="Proteomes" id="UP000630353">
    <property type="component" value="Unassembled WGS sequence"/>
</dbReference>
<dbReference type="GO" id="GO:0005829">
    <property type="term" value="C:cytosol"/>
    <property type="evidence" value="ECO:0007669"/>
    <property type="project" value="TreeGrafter"/>
</dbReference>
<name>A0A918XWW0_9PROT</name>
<sequence>MSGPGLMVEARRVPLPVSGGLAEALAGFAAPCLEVLNLEQPRAVRAAHRRYLEAGARVVRTNTAGASPQRLDRWRMHDEAFIVSYMAAEHAAETARAVAAETGVARWVLGVARVEARVRQLGFLSLDQVEEASRTMASGLAGGGADAIVVESNQDGARLTAALAGVRRGMADAGRSLPVLLTLRYDPLFGTPHRDRVTADLAGAAAAAAGLGIAAVGIANADLADSWIDTLRAVARAFPGPLQVEAAPASPDLAALLGDPALASRLALIGGGRSPDDTGRLCERLRSFRGGEADTADLFAANDTVTVPVRRPRGTR</sequence>
<evidence type="ECO:0000256" key="3">
    <source>
        <dbReference type="ARBA" id="ARBA00022679"/>
    </source>
</evidence>
<proteinExistence type="inferred from homology"/>
<keyword evidence="4" id="KW-0949">S-adenosyl-L-methionine</keyword>
<keyword evidence="3" id="KW-0808">Transferase</keyword>
<dbReference type="GO" id="GO:0032259">
    <property type="term" value="P:methylation"/>
    <property type="evidence" value="ECO:0007669"/>
    <property type="project" value="UniProtKB-KW"/>
</dbReference>
<evidence type="ECO:0000256" key="2">
    <source>
        <dbReference type="ARBA" id="ARBA00022603"/>
    </source>
</evidence>
<accession>A0A918XWW0</accession>
<keyword evidence="2" id="KW-0489">Methyltransferase</keyword>
<dbReference type="RefSeq" id="WP_189995148.1">
    <property type="nucleotide sequence ID" value="NZ_BMZS01000015.1"/>
</dbReference>
<dbReference type="InterPro" id="IPR050554">
    <property type="entry name" value="Met_Synthase/Corrinoid"/>
</dbReference>
<evidence type="ECO:0000256" key="4">
    <source>
        <dbReference type="ARBA" id="ARBA00022691"/>
    </source>
</evidence>
<dbReference type="SUPFAM" id="SSF82282">
    <property type="entry name" value="Homocysteine S-methyltransferase"/>
    <property type="match status" value="1"/>
</dbReference>
<comment type="caution">
    <text evidence="8">The sequence shown here is derived from an EMBL/GenBank/DDBJ whole genome shotgun (WGS) entry which is preliminary data.</text>
</comment>
<reference evidence="8" key="1">
    <citation type="journal article" date="2014" name="Int. J. Syst. Evol. Microbiol.">
        <title>Complete genome sequence of Corynebacterium casei LMG S-19264T (=DSM 44701T), isolated from a smear-ripened cheese.</title>
        <authorList>
            <consortium name="US DOE Joint Genome Institute (JGI-PGF)"/>
            <person name="Walter F."/>
            <person name="Albersmeier A."/>
            <person name="Kalinowski J."/>
            <person name="Ruckert C."/>
        </authorList>
    </citation>
    <scope>NUCLEOTIDE SEQUENCE</scope>
    <source>
        <strain evidence="8">KCTC 42651</strain>
    </source>
</reference>
<dbReference type="EMBL" id="BMZS01000015">
    <property type="protein sequence ID" value="GHD62559.1"/>
    <property type="molecule type" value="Genomic_DNA"/>
</dbReference>
<dbReference type="Gene3D" id="3.20.20.330">
    <property type="entry name" value="Homocysteine-binding-like domain"/>
    <property type="match status" value="1"/>
</dbReference>
<protein>
    <recommendedName>
        <fullName evidence="7">Hcy-binding domain-containing protein</fullName>
    </recommendedName>
</protein>
<dbReference type="AlphaFoldDB" id="A0A918XWW0"/>
<evidence type="ECO:0000256" key="5">
    <source>
        <dbReference type="ARBA" id="ARBA00022723"/>
    </source>
</evidence>
<evidence type="ECO:0000256" key="6">
    <source>
        <dbReference type="ARBA" id="ARBA00023285"/>
    </source>
</evidence>
<feature type="domain" description="Hcy-binding" evidence="7">
    <location>
        <begin position="32"/>
        <end position="235"/>
    </location>
</feature>
<dbReference type="PANTHER" id="PTHR45833">
    <property type="entry name" value="METHIONINE SYNTHASE"/>
    <property type="match status" value="1"/>
</dbReference>
<keyword evidence="9" id="KW-1185">Reference proteome</keyword>
<evidence type="ECO:0000313" key="9">
    <source>
        <dbReference type="Proteomes" id="UP000630353"/>
    </source>
</evidence>
<keyword evidence="5" id="KW-0479">Metal-binding</keyword>
<dbReference type="InterPro" id="IPR036589">
    <property type="entry name" value="HCY_dom_sf"/>
</dbReference>
<dbReference type="Pfam" id="PF02574">
    <property type="entry name" value="S-methyl_trans"/>
    <property type="match status" value="1"/>
</dbReference>
<evidence type="ECO:0000259" key="7">
    <source>
        <dbReference type="Pfam" id="PF02574"/>
    </source>
</evidence>
<reference evidence="8" key="2">
    <citation type="submission" date="2020-09" db="EMBL/GenBank/DDBJ databases">
        <authorList>
            <person name="Sun Q."/>
            <person name="Kim S."/>
        </authorList>
    </citation>
    <scope>NUCLEOTIDE SEQUENCE</scope>
    <source>
        <strain evidence="8">KCTC 42651</strain>
    </source>
</reference>
<gene>
    <name evidence="8" type="ORF">GCM10017083_51400</name>
</gene>
<organism evidence="8 9">
    <name type="scientific">Thalassobaculum fulvum</name>
    <dbReference type="NCBI Taxonomy" id="1633335"/>
    <lineage>
        <taxon>Bacteria</taxon>
        <taxon>Pseudomonadati</taxon>
        <taxon>Pseudomonadota</taxon>
        <taxon>Alphaproteobacteria</taxon>
        <taxon>Rhodospirillales</taxon>
        <taxon>Thalassobaculaceae</taxon>
        <taxon>Thalassobaculum</taxon>
    </lineage>
</organism>
<dbReference type="GO" id="GO:0008705">
    <property type="term" value="F:methionine synthase activity"/>
    <property type="evidence" value="ECO:0007669"/>
    <property type="project" value="TreeGrafter"/>
</dbReference>
<evidence type="ECO:0000256" key="1">
    <source>
        <dbReference type="ARBA" id="ARBA00010398"/>
    </source>
</evidence>
<comment type="similarity">
    <text evidence="1">Belongs to the vitamin-B12 dependent methionine synthase family.</text>
</comment>